<keyword evidence="3" id="KW-1185">Reference proteome</keyword>
<evidence type="ECO:0000313" key="2">
    <source>
        <dbReference type="EMBL" id="MBA8927580.1"/>
    </source>
</evidence>
<protein>
    <recommendedName>
        <fullName evidence="4">Integral membrane protein</fullName>
    </recommendedName>
</protein>
<feature type="transmembrane region" description="Helical" evidence="1">
    <location>
        <begin position="6"/>
        <end position="27"/>
    </location>
</feature>
<reference evidence="2 3" key="1">
    <citation type="submission" date="2020-08" db="EMBL/GenBank/DDBJ databases">
        <title>Genomic Encyclopedia of Archaeal and Bacterial Type Strains, Phase II (KMG-II): from individual species to whole genera.</title>
        <authorList>
            <person name="Goeker M."/>
        </authorList>
    </citation>
    <scope>NUCLEOTIDE SEQUENCE [LARGE SCALE GENOMIC DNA]</scope>
    <source>
        <strain evidence="2 3">DSM 43850</strain>
    </source>
</reference>
<evidence type="ECO:0000256" key="1">
    <source>
        <dbReference type="SAM" id="Phobius"/>
    </source>
</evidence>
<keyword evidence="1" id="KW-1133">Transmembrane helix</keyword>
<evidence type="ECO:0000313" key="3">
    <source>
        <dbReference type="Proteomes" id="UP000517916"/>
    </source>
</evidence>
<gene>
    <name evidence="2" type="ORF">BC739_004786</name>
</gene>
<dbReference type="Proteomes" id="UP000517916">
    <property type="component" value="Unassembled WGS sequence"/>
</dbReference>
<feature type="transmembrane region" description="Helical" evidence="1">
    <location>
        <begin position="150"/>
        <end position="170"/>
    </location>
</feature>
<sequence length="176" mass="18792">MLLTLVIAAEVGFAVFLIAGLLVRYLLKRPKLGGVLLALSPAGYVVVLGVGAVDLARGGTAELAHTIGAILLGIALVSGRHHLHSLDAWVQRKLAKQPKPPLVPAEHAARQRRGWGRRFVEWVVTIALLGGGYLLTGMDAARGAALLNGMAFWTVVLVIDFLISFSYTIWPKAARA</sequence>
<proteinExistence type="predicted"/>
<evidence type="ECO:0008006" key="4">
    <source>
        <dbReference type="Google" id="ProtNLM"/>
    </source>
</evidence>
<organism evidence="2 3">
    <name type="scientific">Kutzneria viridogrisea</name>
    <dbReference type="NCBI Taxonomy" id="47990"/>
    <lineage>
        <taxon>Bacteria</taxon>
        <taxon>Bacillati</taxon>
        <taxon>Actinomycetota</taxon>
        <taxon>Actinomycetes</taxon>
        <taxon>Pseudonocardiales</taxon>
        <taxon>Pseudonocardiaceae</taxon>
        <taxon>Kutzneria</taxon>
    </lineage>
</organism>
<comment type="caution">
    <text evidence="2">The sequence shown here is derived from an EMBL/GenBank/DDBJ whole genome shotgun (WGS) entry which is preliminary data.</text>
</comment>
<name>A0ABR6BKZ7_9PSEU</name>
<accession>A0ABR6BKZ7</accession>
<keyword evidence="1" id="KW-0472">Membrane</keyword>
<keyword evidence="1" id="KW-0812">Transmembrane</keyword>
<feature type="transmembrane region" description="Helical" evidence="1">
    <location>
        <begin position="34"/>
        <end position="53"/>
    </location>
</feature>
<feature type="transmembrane region" description="Helical" evidence="1">
    <location>
        <begin position="119"/>
        <end position="138"/>
    </location>
</feature>
<feature type="transmembrane region" description="Helical" evidence="1">
    <location>
        <begin position="65"/>
        <end position="83"/>
    </location>
</feature>
<dbReference type="RefSeq" id="WP_025355268.1">
    <property type="nucleotide sequence ID" value="NZ_BAAABQ010000056.1"/>
</dbReference>
<dbReference type="EMBL" id="JACJID010000003">
    <property type="protein sequence ID" value="MBA8927580.1"/>
    <property type="molecule type" value="Genomic_DNA"/>
</dbReference>